<keyword evidence="3 9" id="KW-0479">Metal-binding</keyword>
<dbReference type="NCBIfam" id="TIGR01882">
    <property type="entry name" value="peptidase-T"/>
    <property type="match status" value="1"/>
</dbReference>
<dbReference type="Pfam" id="PF01546">
    <property type="entry name" value="Peptidase_M20"/>
    <property type="match status" value="1"/>
</dbReference>
<evidence type="ECO:0000256" key="1">
    <source>
        <dbReference type="ARBA" id="ARBA00009692"/>
    </source>
</evidence>
<dbReference type="Proteomes" id="UP000319557">
    <property type="component" value="Chromosome"/>
</dbReference>
<feature type="domain" description="Peptidase M20 dimerisation" evidence="11">
    <location>
        <begin position="211"/>
        <end position="308"/>
    </location>
</feature>
<feature type="binding site" evidence="9">
    <location>
        <position position="179"/>
    </location>
    <ligand>
        <name>Zn(2+)</name>
        <dbReference type="ChEBI" id="CHEBI:29105"/>
        <label>2</label>
    </ligand>
</feature>
<feature type="binding site" evidence="9">
    <location>
        <position position="144"/>
    </location>
    <ligand>
        <name>Zn(2+)</name>
        <dbReference type="ChEBI" id="CHEBI:29105"/>
        <label>1</label>
    </ligand>
</feature>
<sequence length="414" mass="44530">MIVPVNRERLLQRFLQYVQIGTAADPHSETYPSSPQQKDLSRVLAEQLVALGVADAHMDDHGLVWGTVPANVAGAPAIALNSHVDTSPEAPGDDVKPQVIVYQGGDIPLPEDNQVIRVADCPELADLVGKTLITTDGTTLLGGDDKAGVAIIMELVATLIENPQLPHGPVKILFSCDEEIGHGTDKIDLAQLDAVAAYTLDGGGAGDLDVETFSADGVLVTFTGRNIHPSIGKGRMVNATRAAGFFLQQLPDDSLSPESTDGRDGFIHPYEVEGGVGRAELRVLLRSFDTAELTQYADRLRQAATATEQQYPGLAVRVEVKPQYRNMADGLRENPRVADLAEQAFRNLGRPVRRSIIRGGTDGSALTEKGLPTPNLSSGQHAIHSLHEFACLEEMIQAVEHLQELLRLWSEVSA</sequence>
<dbReference type="InterPro" id="IPR036264">
    <property type="entry name" value="Bact_exopeptidase_dim_dom"/>
</dbReference>
<organism evidence="12 13">
    <name type="scientific">Rosistilla ulvae</name>
    <dbReference type="NCBI Taxonomy" id="1930277"/>
    <lineage>
        <taxon>Bacteria</taxon>
        <taxon>Pseudomonadati</taxon>
        <taxon>Planctomycetota</taxon>
        <taxon>Planctomycetia</taxon>
        <taxon>Pirellulales</taxon>
        <taxon>Pirellulaceae</taxon>
        <taxon>Rosistilla</taxon>
    </lineage>
</organism>
<dbReference type="GO" id="GO:0045148">
    <property type="term" value="F:tripeptide aminopeptidase activity"/>
    <property type="evidence" value="ECO:0007669"/>
    <property type="project" value="UniProtKB-UniRule"/>
</dbReference>
<evidence type="ECO:0000256" key="7">
    <source>
        <dbReference type="NCBIfam" id="TIGR01882"/>
    </source>
</evidence>
<dbReference type="InterPro" id="IPR001261">
    <property type="entry name" value="ArgE/DapE_CS"/>
</dbReference>
<keyword evidence="6" id="KW-0482">Metalloprotease</keyword>
<evidence type="ECO:0000256" key="2">
    <source>
        <dbReference type="ARBA" id="ARBA00022670"/>
    </source>
</evidence>
<keyword evidence="4 12" id="KW-0378">Hydrolase</keyword>
<dbReference type="GO" id="GO:0005829">
    <property type="term" value="C:cytosol"/>
    <property type="evidence" value="ECO:0007669"/>
    <property type="project" value="TreeGrafter"/>
</dbReference>
<dbReference type="PIRSF" id="PIRSF037215">
    <property type="entry name" value="Peptidase_M20B"/>
    <property type="match status" value="1"/>
</dbReference>
<evidence type="ECO:0000313" key="12">
    <source>
        <dbReference type="EMBL" id="QDS87178.1"/>
    </source>
</evidence>
<keyword evidence="12" id="KW-0031">Aminopeptidase</keyword>
<dbReference type="GO" id="GO:0006518">
    <property type="term" value="P:peptide metabolic process"/>
    <property type="evidence" value="ECO:0007669"/>
    <property type="project" value="InterPro"/>
</dbReference>
<dbReference type="OrthoDB" id="9804934at2"/>
<comment type="similarity">
    <text evidence="1">Belongs to the peptidase M20B family.</text>
</comment>
<dbReference type="GO" id="GO:0008237">
    <property type="term" value="F:metallopeptidase activity"/>
    <property type="evidence" value="ECO:0007669"/>
    <property type="project" value="UniProtKB-KW"/>
</dbReference>
<dbReference type="PROSITE" id="PS00758">
    <property type="entry name" value="ARGE_DAPE_CPG2_1"/>
    <property type="match status" value="1"/>
</dbReference>
<evidence type="ECO:0000256" key="8">
    <source>
        <dbReference type="PIRSR" id="PIRSR037215-1"/>
    </source>
</evidence>
<feature type="binding site" evidence="9">
    <location>
        <position position="83"/>
    </location>
    <ligand>
        <name>Zn(2+)</name>
        <dbReference type="ChEBI" id="CHEBI:29105"/>
        <label>1</label>
    </ligand>
</feature>
<dbReference type="EMBL" id="CP036261">
    <property type="protein sequence ID" value="QDS87178.1"/>
    <property type="molecule type" value="Genomic_DNA"/>
</dbReference>
<gene>
    <name evidence="12" type="primary">pepT</name>
    <name evidence="12" type="ORF">EC9_13550</name>
</gene>
<dbReference type="SUPFAM" id="SSF55031">
    <property type="entry name" value="Bacterial exopeptidase dimerisation domain"/>
    <property type="match status" value="1"/>
</dbReference>
<feature type="active site" description="Proton acceptor" evidence="8">
    <location>
        <position position="178"/>
    </location>
</feature>
<feature type="region of interest" description="Disordered" evidence="10">
    <location>
        <begin position="359"/>
        <end position="378"/>
    </location>
</feature>
<reference evidence="12 13" key="1">
    <citation type="submission" date="2019-02" db="EMBL/GenBank/DDBJ databases">
        <title>Deep-cultivation of Planctomycetes and their phenomic and genomic characterization uncovers novel biology.</title>
        <authorList>
            <person name="Wiegand S."/>
            <person name="Jogler M."/>
            <person name="Boedeker C."/>
            <person name="Pinto D."/>
            <person name="Vollmers J."/>
            <person name="Rivas-Marin E."/>
            <person name="Kohn T."/>
            <person name="Peeters S.H."/>
            <person name="Heuer A."/>
            <person name="Rast P."/>
            <person name="Oberbeckmann S."/>
            <person name="Bunk B."/>
            <person name="Jeske O."/>
            <person name="Meyerdierks A."/>
            <person name="Storesund J.E."/>
            <person name="Kallscheuer N."/>
            <person name="Luecker S."/>
            <person name="Lage O.M."/>
            <person name="Pohl T."/>
            <person name="Merkel B.J."/>
            <person name="Hornburger P."/>
            <person name="Mueller R.-W."/>
            <person name="Bruemmer F."/>
            <person name="Labrenz M."/>
            <person name="Spormann A.M."/>
            <person name="Op den Camp H."/>
            <person name="Overmann J."/>
            <person name="Amann R."/>
            <person name="Jetten M.S.M."/>
            <person name="Mascher T."/>
            <person name="Medema M.H."/>
            <person name="Devos D.P."/>
            <person name="Kaster A.-K."/>
            <person name="Ovreas L."/>
            <person name="Rohde M."/>
            <person name="Galperin M.Y."/>
            <person name="Jogler C."/>
        </authorList>
    </citation>
    <scope>NUCLEOTIDE SEQUENCE [LARGE SCALE GENOMIC DNA]</scope>
    <source>
        <strain evidence="12 13">EC9</strain>
    </source>
</reference>
<dbReference type="InterPro" id="IPR011650">
    <property type="entry name" value="Peptidase_M20_dimer"/>
</dbReference>
<dbReference type="AlphaFoldDB" id="A0A517LX25"/>
<comment type="cofactor">
    <cofactor evidence="9">
        <name>Zn(2+)</name>
        <dbReference type="ChEBI" id="CHEBI:29105"/>
    </cofactor>
    <text evidence="9">Binds 2 Zn(2+) ions per subunit.</text>
</comment>
<evidence type="ECO:0000256" key="5">
    <source>
        <dbReference type="ARBA" id="ARBA00022833"/>
    </source>
</evidence>
<dbReference type="PANTHER" id="PTHR42994:SF1">
    <property type="entry name" value="PEPTIDASE T"/>
    <property type="match status" value="1"/>
</dbReference>
<evidence type="ECO:0000256" key="3">
    <source>
        <dbReference type="ARBA" id="ARBA00022723"/>
    </source>
</evidence>
<dbReference type="Gene3D" id="3.40.630.10">
    <property type="entry name" value="Zn peptidases"/>
    <property type="match status" value="1"/>
</dbReference>
<keyword evidence="13" id="KW-1185">Reference proteome</keyword>
<dbReference type="NCBIfam" id="NF009920">
    <property type="entry name" value="PRK13381.1"/>
    <property type="match status" value="1"/>
</dbReference>
<keyword evidence="2" id="KW-0645">Protease</keyword>
<name>A0A517LX25_9BACT</name>
<dbReference type="Gene3D" id="3.30.70.360">
    <property type="match status" value="1"/>
</dbReference>
<dbReference type="InterPro" id="IPR010161">
    <property type="entry name" value="Peptidase_M20B"/>
</dbReference>
<dbReference type="InterPro" id="IPR002933">
    <property type="entry name" value="Peptidase_M20"/>
</dbReference>
<feature type="binding site" evidence="9">
    <location>
        <position position="384"/>
    </location>
    <ligand>
        <name>Zn(2+)</name>
        <dbReference type="ChEBI" id="CHEBI:29105"/>
        <label>2</label>
    </ligand>
</feature>
<dbReference type="RefSeq" id="WP_145343368.1">
    <property type="nucleotide sequence ID" value="NZ_CP036261.1"/>
</dbReference>
<evidence type="ECO:0000256" key="4">
    <source>
        <dbReference type="ARBA" id="ARBA00022801"/>
    </source>
</evidence>
<dbReference type="GO" id="GO:0008270">
    <property type="term" value="F:zinc ion binding"/>
    <property type="evidence" value="ECO:0007669"/>
    <property type="project" value="InterPro"/>
</dbReference>
<dbReference type="NCBIfam" id="NF003976">
    <property type="entry name" value="PRK05469.1"/>
    <property type="match status" value="1"/>
</dbReference>
<feature type="binding site" evidence="9">
    <location>
        <position position="144"/>
    </location>
    <ligand>
        <name>Zn(2+)</name>
        <dbReference type="ChEBI" id="CHEBI:29105"/>
        <label>2</label>
    </ligand>
</feature>
<accession>A0A517LX25</accession>
<evidence type="ECO:0000256" key="6">
    <source>
        <dbReference type="ARBA" id="ARBA00023049"/>
    </source>
</evidence>
<evidence type="ECO:0000256" key="9">
    <source>
        <dbReference type="PIRSR" id="PIRSR037215-2"/>
    </source>
</evidence>
<protein>
    <recommendedName>
        <fullName evidence="7">Peptidase T</fullName>
        <ecNumber evidence="7">3.4.11.4</ecNumber>
    </recommendedName>
</protein>
<dbReference type="PANTHER" id="PTHR42994">
    <property type="entry name" value="PEPTIDASE T"/>
    <property type="match status" value="1"/>
</dbReference>
<proteinExistence type="inferred from homology"/>
<dbReference type="SUPFAM" id="SSF53187">
    <property type="entry name" value="Zn-dependent exopeptidases"/>
    <property type="match status" value="1"/>
</dbReference>
<dbReference type="EC" id="3.4.11.4" evidence="7"/>
<evidence type="ECO:0000259" key="11">
    <source>
        <dbReference type="Pfam" id="PF07687"/>
    </source>
</evidence>
<evidence type="ECO:0000313" key="13">
    <source>
        <dbReference type="Proteomes" id="UP000319557"/>
    </source>
</evidence>
<dbReference type="KEGG" id="ruv:EC9_13550"/>
<keyword evidence="5 9" id="KW-0862">Zinc</keyword>
<dbReference type="GO" id="GO:0006508">
    <property type="term" value="P:proteolysis"/>
    <property type="evidence" value="ECO:0007669"/>
    <property type="project" value="UniProtKB-UniRule"/>
</dbReference>
<feature type="binding site" evidence="9">
    <location>
        <position position="201"/>
    </location>
    <ligand>
        <name>Zn(2+)</name>
        <dbReference type="ChEBI" id="CHEBI:29105"/>
        <label>1</label>
    </ligand>
</feature>
<dbReference type="Pfam" id="PF07687">
    <property type="entry name" value="M20_dimer"/>
    <property type="match status" value="1"/>
</dbReference>
<evidence type="ECO:0000256" key="10">
    <source>
        <dbReference type="SAM" id="MobiDB-lite"/>
    </source>
</evidence>
<feature type="active site" evidence="8">
    <location>
        <position position="85"/>
    </location>
</feature>